<evidence type="ECO:0000313" key="2">
    <source>
        <dbReference type="Proteomes" id="UP000189956"/>
    </source>
</evidence>
<reference evidence="1 2" key="1">
    <citation type="submission" date="2017-02" db="EMBL/GenBank/DDBJ databases">
        <authorList>
            <person name="Peterson S.W."/>
        </authorList>
    </citation>
    <scope>NUCLEOTIDE SEQUENCE [LARGE SCALE GENOMIC DNA]</scope>
    <source>
        <strain evidence="1 2">ATCC 700135</strain>
    </source>
</reference>
<dbReference type="EMBL" id="FUWL01000003">
    <property type="protein sequence ID" value="SJZ32214.1"/>
    <property type="molecule type" value="Genomic_DNA"/>
</dbReference>
<proteinExistence type="predicted"/>
<dbReference type="RefSeq" id="WP_025836801.1">
    <property type="nucleotide sequence ID" value="NZ_FUWL01000003.1"/>
</dbReference>
<accession>A0A1T4JPX8</accession>
<name>A0A1T4JPX8_PORCN</name>
<protein>
    <submittedName>
        <fullName evidence="1">Uncharacterized protein</fullName>
    </submittedName>
</protein>
<dbReference type="Proteomes" id="UP000189956">
    <property type="component" value="Unassembled WGS sequence"/>
</dbReference>
<sequence length="305" mass="34870">MKKFLKILGLAIASVLALLVVLILLARYVFKEQLQGWVNDMDKGSRVELLRTSGAFEPDTISFDFEYISSVERTQAIRDYFGLDSLLVGSTDTWSKAIKLAGIAAQVKHDNSDPWPSKHNAIDLWEWSKQNPGGFNCRMHSILLHELLLAEGIFNRVVTCMPEDESDSDCHVVNVVWLPEQERWVMIDSDNGCYIADENGTPISLREMRERFIADQPMQIHRLNGEKITNTYLLPYWAKNLYYFSSIETTAYDIETSGTSDLIYVYLLSDPKVRDRVRSDRSKAVFTTDVDRFWAAPSDTIKIVP</sequence>
<dbReference type="SUPFAM" id="SSF54001">
    <property type="entry name" value="Cysteine proteinases"/>
    <property type="match status" value="1"/>
</dbReference>
<dbReference type="InterPro" id="IPR038765">
    <property type="entry name" value="Papain-like_cys_pep_sf"/>
</dbReference>
<organism evidence="1 2">
    <name type="scientific">Porphyromonas cangingivalis</name>
    <dbReference type="NCBI Taxonomy" id="36874"/>
    <lineage>
        <taxon>Bacteria</taxon>
        <taxon>Pseudomonadati</taxon>
        <taxon>Bacteroidota</taxon>
        <taxon>Bacteroidia</taxon>
        <taxon>Bacteroidales</taxon>
        <taxon>Porphyromonadaceae</taxon>
        <taxon>Porphyromonas</taxon>
    </lineage>
</organism>
<dbReference type="AlphaFoldDB" id="A0A1T4JPX8"/>
<evidence type="ECO:0000313" key="1">
    <source>
        <dbReference type="EMBL" id="SJZ32214.1"/>
    </source>
</evidence>
<gene>
    <name evidence="1" type="ORF">SAMN02745205_00258</name>
</gene>